<evidence type="ECO:0000313" key="7">
    <source>
        <dbReference type="Proteomes" id="UP001209276"/>
    </source>
</evidence>
<dbReference type="Proteomes" id="UP001209276">
    <property type="component" value="Unassembled WGS sequence"/>
</dbReference>
<evidence type="ECO:0000259" key="3">
    <source>
        <dbReference type="Pfam" id="PF13649"/>
    </source>
</evidence>
<accession>A0AAP9J3T8</accession>
<dbReference type="Pfam" id="PF13649">
    <property type="entry name" value="Methyltransf_25"/>
    <property type="match status" value="1"/>
</dbReference>
<evidence type="ECO:0000256" key="2">
    <source>
        <dbReference type="ARBA" id="ARBA00022679"/>
    </source>
</evidence>
<keyword evidence="2" id="KW-0808">Transferase</keyword>
<dbReference type="RefSeq" id="WP_087441278.1">
    <property type="nucleotide sequence ID" value="NZ_CABMNB010000019.1"/>
</dbReference>
<dbReference type="GO" id="GO:0032259">
    <property type="term" value="P:methylation"/>
    <property type="evidence" value="ECO:0007669"/>
    <property type="project" value="UniProtKB-KW"/>
</dbReference>
<evidence type="ECO:0000313" key="6">
    <source>
        <dbReference type="Proteomes" id="UP000315377"/>
    </source>
</evidence>
<keyword evidence="7" id="KW-1185">Reference proteome</keyword>
<name>A0AAP9J3T8_PANTH</name>
<sequence length="256" mass="29330">MTMMDWDLSEYEDPTLYDLENQGNPELPMLLAWAKKLEIEGKPVLDLACGTGRTAIPLAEAGYSVIGVDLHAGMLEQARRKTPAEANIRWVQQDLTQLQLPEHSPLAYMTGNAFQHFLTNELQNRLLQSIRSVLTPEGILLFDTRFPAAEELLQPPVEEYWRTIEIGPEHRCEVYTIATYDPIAQVQHYTTIRRFIEGEELREERKTTIDLRYTYPQELARTLEVNGFELLHLYGGWSGASLHPSFPSMVAVCRRI</sequence>
<organism evidence="5 6">
    <name type="scientific">Paenibacillus thiaminolyticus</name>
    <name type="common">Bacillus thiaminolyticus</name>
    <dbReference type="NCBI Taxonomy" id="49283"/>
    <lineage>
        <taxon>Bacteria</taxon>
        <taxon>Bacillati</taxon>
        <taxon>Bacillota</taxon>
        <taxon>Bacilli</taxon>
        <taxon>Bacillales</taxon>
        <taxon>Paenibacillaceae</taxon>
        <taxon>Paenibacillus</taxon>
    </lineage>
</organism>
<dbReference type="InterPro" id="IPR041698">
    <property type="entry name" value="Methyltransf_25"/>
</dbReference>
<dbReference type="CDD" id="cd02440">
    <property type="entry name" value="AdoMet_MTases"/>
    <property type="match status" value="1"/>
</dbReference>
<dbReference type="EMBL" id="JAMDMM010000023">
    <property type="protein sequence ID" value="MCY9607922.1"/>
    <property type="molecule type" value="Genomic_DNA"/>
</dbReference>
<evidence type="ECO:0000256" key="1">
    <source>
        <dbReference type="ARBA" id="ARBA00022603"/>
    </source>
</evidence>
<dbReference type="GeneID" id="76999866"/>
<dbReference type="PANTHER" id="PTHR43861:SF1">
    <property type="entry name" value="TRANS-ACONITATE 2-METHYLTRANSFERASE"/>
    <property type="match status" value="1"/>
</dbReference>
<reference evidence="4 7" key="2">
    <citation type="submission" date="2022-05" db="EMBL/GenBank/DDBJ databases">
        <title>Genome Sequencing of Bee-Associated Microbes.</title>
        <authorList>
            <person name="Dunlap C."/>
        </authorList>
    </citation>
    <scope>NUCLEOTIDE SEQUENCE [LARGE SCALE GENOMIC DNA]</scope>
    <source>
        <strain evidence="4 7">NRRL B-14613</strain>
    </source>
</reference>
<evidence type="ECO:0000313" key="5">
    <source>
        <dbReference type="EMBL" id="QDM46929.1"/>
    </source>
</evidence>
<feature type="domain" description="Methyltransferase" evidence="3">
    <location>
        <begin position="44"/>
        <end position="138"/>
    </location>
</feature>
<dbReference type="Proteomes" id="UP000315377">
    <property type="component" value="Chromosome"/>
</dbReference>
<reference evidence="5 6" key="1">
    <citation type="submission" date="2019-07" db="EMBL/GenBank/DDBJ databases">
        <title>Paenibacillus thiaminolyticus NRRL B-4156.</title>
        <authorList>
            <person name="Hehnly C."/>
            <person name="Zhang L."/>
        </authorList>
    </citation>
    <scope>NUCLEOTIDE SEQUENCE [LARGE SCALE GENOMIC DNA]</scope>
    <source>
        <strain evidence="5 6">NRRL B-4156</strain>
    </source>
</reference>
<dbReference type="GO" id="GO:0008168">
    <property type="term" value="F:methyltransferase activity"/>
    <property type="evidence" value="ECO:0007669"/>
    <property type="project" value="UniProtKB-KW"/>
</dbReference>
<dbReference type="EMBL" id="CP041405">
    <property type="protein sequence ID" value="QDM46929.1"/>
    <property type="molecule type" value="Genomic_DNA"/>
</dbReference>
<gene>
    <name evidence="5" type="ORF">FLT43_28295</name>
    <name evidence="4" type="ORF">M5W83_12285</name>
</gene>
<dbReference type="SUPFAM" id="SSF53335">
    <property type="entry name" value="S-adenosyl-L-methionine-dependent methyltransferases"/>
    <property type="match status" value="1"/>
</dbReference>
<dbReference type="Gene3D" id="3.40.50.150">
    <property type="entry name" value="Vaccinia Virus protein VP39"/>
    <property type="match status" value="1"/>
</dbReference>
<dbReference type="InterPro" id="IPR029063">
    <property type="entry name" value="SAM-dependent_MTases_sf"/>
</dbReference>
<dbReference type="AlphaFoldDB" id="A0AAP9J3T8"/>
<dbReference type="Gene3D" id="2.20.25.110">
    <property type="entry name" value="S-adenosyl-L-methionine-dependent methyltransferases"/>
    <property type="match status" value="1"/>
</dbReference>
<evidence type="ECO:0000313" key="4">
    <source>
        <dbReference type="EMBL" id="MCY9607922.1"/>
    </source>
</evidence>
<protein>
    <submittedName>
        <fullName evidence="5">Class I SAM-dependent methyltransferase</fullName>
    </submittedName>
</protein>
<proteinExistence type="predicted"/>
<dbReference type="PANTHER" id="PTHR43861">
    <property type="entry name" value="TRANS-ACONITATE 2-METHYLTRANSFERASE-RELATED"/>
    <property type="match status" value="1"/>
</dbReference>
<keyword evidence="1 5" id="KW-0489">Methyltransferase</keyword>